<dbReference type="Pfam" id="PF06772">
    <property type="entry name" value="LtrA"/>
    <property type="match status" value="1"/>
</dbReference>
<dbReference type="InterPro" id="IPR010640">
    <property type="entry name" value="Low_temperature_requirement_A"/>
</dbReference>
<feature type="region of interest" description="Disordered" evidence="1">
    <location>
        <begin position="86"/>
        <end position="123"/>
    </location>
</feature>
<sequence length="123" mass="13790">MTPRIHPLLRTPDQPAKVASVELFFDLVHVFAVTQLSHNHLLERLTPLGALQTAILWFALWLGWRYTAWVSYWLTLRRRYSGHDGPGADDGVGGVACSSPTPCNDDEARLRHSRRATSSRLAA</sequence>
<name>A0ABX6RE34_PSEMX</name>
<proteinExistence type="predicted"/>
<keyword evidence="3" id="KW-1185">Reference proteome</keyword>
<protein>
    <submittedName>
        <fullName evidence="2">Low temperature requirement protein A</fullName>
    </submittedName>
</protein>
<evidence type="ECO:0000313" key="3">
    <source>
        <dbReference type="Proteomes" id="UP000515506"/>
    </source>
</evidence>
<evidence type="ECO:0000256" key="1">
    <source>
        <dbReference type="SAM" id="MobiDB-lite"/>
    </source>
</evidence>
<dbReference type="Proteomes" id="UP000515506">
    <property type="component" value="Chromosome"/>
</dbReference>
<organism evidence="2 3">
    <name type="scientific">Pseudoxanthomonas mexicana</name>
    <dbReference type="NCBI Taxonomy" id="128785"/>
    <lineage>
        <taxon>Bacteria</taxon>
        <taxon>Pseudomonadati</taxon>
        <taxon>Pseudomonadota</taxon>
        <taxon>Gammaproteobacteria</taxon>
        <taxon>Lysobacterales</taxon>
        <taxon>Lysobacteraceae</taxon>
        <taxon>Pseudoxanthomonas</taxon>
    </lineage>
</organism>
<reference evidence="2 3" key="1">
    <citation type="submission" date="2020-08" db="EMBL/GenBank/DDBJ databases">
        <title>Streptomycin resistant and MDR strain, P. mexicana.</title>
        <authorList>
            <person name="Ganesh-kumar S."/>
            <person name="Zhe T."/>
            <person name="Yu Z."/>
            <person name="Min Y."/>
        </authorList>
    </citation>
    <scope>NUCLEOTIDE SEQUENCE [LARGE SCALE GENOMIC DNA]</scope>
    <source>
        <strain evidence="2 3">GTZY</strain>
    </source>
</reference>
<accession>A0ABX6RE34</accession>
<evidence type="ECO:0000313" key="2">
    <source>
        <dbReference type="EMBL" id="QND81111.1"/>
    </source>
</evidence>
<gene>
    <name evidence="2" type="ORF">H4W19_04865</name>
</gene>
<dbReference type="EMBL" id="CP060028">
    <property type="protein sequence ID" value="QND81111.1"/>
    <property type="molecule type" value="Genomic_DNA"/>
</dbReference>